<organism evidence="1 3">
    <name type="scientific">Schizosaccharomyces cryophilus (strain OY26 / ATCC MYA-4695 / CBS 11777 / NBRC 106824 / NRRL Y48691)</name>
    <name type="common">Fission yeast</name>
    <dbReference type="NCBI Taxonomy" id="653667"/>
    <lineage>
        <taxon>Eukaryota</taxon>
        <taxon>Fungi</taxon>
        <taxon>Dikarya</taxon>
        <taxon>Ascomycota</taxon>
        <taxon>Taphrinomycotina</taxon>
        <taxon>Schizosaccharomycetes</taxon>
        <taxon>Schizosaccharomycetales</taxon>
        <taxon>Schizosaccharomycetaceae</taxon>
        <taxon>Schizosaccharomyces</taxon>
    </lineage>
</organism>
<reference evidence="1 3" key="1">
    <citation type="journal article" date="2011" name="Science">
        <title>Comparative functional genomics of the fission yeasts.</title>
        <authorList>
            <person name="Rhind N."/>
            <person name="Chen Z."/>
            <person name="Yassour M."/>
            <person name="Thompson D.A."/>
            <person name="Haas B.J."/>
            <person name="Habib N."/>
            <person name="Wapinski I."/>
            <person name="Roy S."/>
            <person name="Lin M.F."/>
            <person name="Heiman D.I."/>
            <person name="Young S.K."/>
            <person name="Furuya K."/>
            <person name="Guo Y."/>
            <person name="Pidoux A."/>
            <person name="Chen H.M."/>
            <person name="Robbertse B."/>
            <person name="Goldberg J.M."/>
            <person name="Aoki K."/>
            <person name="Bayne E.H."/>
            <person name="Berlin A.M."/>
            <person name="Desjardins C.A."/>
            <person name="Dobbs E."/>
            <person name="Dukaj L."/>
            <person name="Fan L."/>
            <person name="FitzGerald M.G."/>
            <person name="French C."/>
            <person name="Gujja S."/>
            <person name="Hansen K."/>
            <person name="Keifenheim D."/>
            <person name="Levin J.Z."/>
            <person name="Mosher R.A."/>
            <person name="Mueller C.A."/>
            <person name="Pfiffner J."/>
            <person name="Priest M."/>
            <person name="Russ C."/>
            <person name="Smialowska A."/>
            <person name="Swoboda P."/>
            <person name="Sykes S.M."/>
            <person name="Vaughn M."/>
            <person name="Vengrova S."/>
            <person name="Yoder R."/>
            <person name="Zeng Q."/>
            <person name="Allshire R."/>
            <person name="Baulcombe D."/>
            <person name="Birren B.W."/>
            <person name="Brown W."/>
            <person name="Ekwall K."/>
            <person name="Kellis M."/>
            <person name="Leatherwood J."/>
            <person name="Levin H."/>
            <person name="Margalit H."/>
            <person name="Martienssen R."/>
            <person name="Nieduszynski C.A."/>
            <person name="Spatafora J.W."/>
            <person name="Friedman N."/>
            <person name="Dalgaard J.Z."/>
            <person name="Baumann P."/>
            <person name="Niki H."/>
            <person name="Regev A."/>
            <person name="Nusbaum C."/>
        </authorList>
    </citation>
    <scope>NUCLEOTIDE SEQUENCE [LARGE SCALE GENOMIC DNA]</scope>
    <source>
        <strain evidence="1">OY26</strain>
        <strain evidence="3">OY26 / ATCC MYA-4695 / CBS 11777 / NBRC 106824 / NRRL Y48691</strain>
    </source>
</reference>
<dbReference type="HOGENOM" id="CLU_2832620_0_0_1"/>
<dbReference type="RefSeq" id="XP_013022115.1">
    <property type="nucleotide sequence ID" value="XM_013166661.1"/>
</dbReference>
<evidence type="ECO:0000313" key="3">
    <source>
        <dbReference type="Proteomes" id="UP000015464"/>
    </source>
</evidence>
<accession>S9W565</accession>
<dbReference type="EMBL" id="KE546988">
    <property type="protein sequence ID" value="EPY53067.1"/>
    <property type="molecule type" value="Genomic_DNA"/>
</dbReference>
<proteinExistence type="predicted"/>
<dbReference type="AlphaFoldDB" id="S9W565"/>
<dbReference type="GeneID" id="25039410"/>
<evidence type="ECO:0000313" key="2">
    <source>
        <dbReference type="EMBL" id="EPY53067.1"/>
    </source>
</evidence>
<dbReference type="EMBL" id="KE546988">
    <property type="protein sequence ID" value="EPY53065.1"/>
    <property type="molecule type" value="Genomic_DNA"/>
</dbReference>
<protein>
    <submittedName>
        <fullName evidence="1">Uncharacterized protein</fullName>
    </submittedName>
</protein>
<sequence>MSLIIVTVPNLIDSGVQQICTKLHFAKYRHVSQKRKKCLFPSHRRILFLHKTNLNWSKKESYLMLI</sequence>
<gene>
    <name evidence="1" type="ORF">SPOG_05688</name>
    <name evidence="2" type="ORF">SPOG_05690</name>
</gene>
<name>S9W565_SCHCR</name>
<reference evidence="1" key="2">
    <citation type="submission" date="2012-08" db="EMBL/GenBank/DDBJ databases">
        <authorList>
            <consortium name="The Broad Institute Genome Sequencing Platform"/>
            <person name="Nusbaum C."/>
            <person name="Russ C."/>
            <person name="Rhind N."/>
            <person name="Niki H."/>
            <person name="Allshire R."/>
            <person name="Walker B."/>
            <person name="Young S.K."/>
            <person name="Zeng Q."/>
            <person name="Gargeya S."/>
            <person name="Fitzgerald M."/>
            <person name="Haas B."/>
            <person name="Abouelleil A."/>
            <person name="Alvarado L."/>
            <person name="Arachchi H.M."/>
            <person name="Berlin A.M."/>
            <person name="Chapman S.B."/>
            <person name="Goldberg J."/>
            <person name="Griggs A."/>
            <person name="Gujja S."/>
            <person name="Hansen M."/>
            <person name="Howarth C."/>
            <person name="Imamovic A."/>
            <person name="Larimer J."/>
            <person name="McCowen C."/>
            <person name="Montmayeur A."/>
            <person name="Murphy C."/>
            <person name="Neiman D."/>
            <person name="Pearson M."/>
            <person name="Priest M."/>
            <person name="Roberts A."/>
            <person name="Saif S."/>
            <person name="Shea T."/>
            <person name="Sisk P."/>
            <person name="Sykes S."/>
            <person name="Wortman J."/>
            <person name="Birren B."/>
        </authorList>
    </citation>
    <scope>NUCLEOTIDE SEQUENCE</scope>
    <source>
        <strain evidence="1">OY26</strain>
    </source>
</reference>
<dbReference type="GeneID" id="25039412"/>
<keyword evidence="3" id="KW-1185">Reference proteome</keyword>
<evidence type="ECO:0000313" key="1">
    <source>
        <dbReference type="EMBL" id="EPY53065.1"/>
    </source>
</evidence>
<dbReference type="Proteomes" id="UP000015464">
    <property type="component" value="Unassembled WGS sequence"/>
</dbReference>
<dbReference type="RefSeq" id="XP_013022117.1">
    <property type="nucleotide sequence ID" value="XM_013166663.1"/>
</dbReference>